<dbReference type="PROSITE" id="PS51900">
    <property type="entry name" value="CB"/>
    <property type="match status" value="1"/>
</dbReference>
<evidence type="ECO:0000256" key="1">
    <source>
        <dbReference type="ARBA" id="ARBA00023125"/>
    </source>
</evidence>
<keyword evidence="6" id="KW-1185">Reference proteome</keyword>
<dbReference type="InterPro" id="IPR050090">
    <property type="entry name" value="Tyrosine_recombinase_XerCD"/>
</dbReference>
<dbReference type="RefSeq" id="WP_346114498.1">
    <property type="nucleotide sequence ID" value="NZ_BAAAMU010000166.1"/>
</dbReference>
<keyword evidence="2" id="KW-0233">DNA recombination</keyword>
<name>A0ABN2HLN0_9ACTN</name>
<reference evidence="5 6" key="1">
    <citation type="journal article" date="2019" name="Int. J. Syst. Evol. Microbiol.">
        <title>The Global Catalogue of Microorganisms (GCM) 10K type strain sequencing project: providing services to taxonomists for standard genome sequencing and annotation.</title>
        <authorList>
            <consortium name="The Broad Institute Genomics Platform"/>
            <consortium name="The Broad Institute Genome Sequencing Center for Infectious Disease"/>
            <person name="Wu L."/>
            <person name="Ma J."/>
        </authorList>
    </citation>
    <scope>NUCLEOTIDE SEQUENCE [LARGE SCALE GENOMIC DNA]</scope>
    <source>
        <strain evidence="5 6">JCM 13929</strain>
    </source>
</reference>
<dbReference type="Gene3D" id="1.10.443.10">
    <property type="entry name" value="Intergrase catalytic core"/>
    <property type="match status" value="1"/>
</dbReference>
<protein>
    <recommendedName>
        <fullName evidence="4">Core-binding (CB) domain-containing protein</fullName>
    </recommendedName>
</protein>
<evidence type="ECO:0000256" key="2">
    <source>
        <dbReference type="ARBA" id="ARBA00023172"/>
    </source>
</evidence>
<gene>
    <name evidence="5" type="ORF">GCM10009733_102560</name>
</gene>
<comment type="caution">
    <text evidence="5">The sequence shown here is derived from an EMBL/GenBank/DDBJ whole genome shotgun (WGS) entry which is preliminary data.</text>
</comment>
<organism evidence="5 6">
    <name type="scientific">Nonomuraea maheshkhaliensis</name>
    <dbReference type="NCBI Taxonomy" id="419590"/>
    <lineage>
        <taxon>Bacteria</taxon>
        <taxon>Bacillati</taxon>
        <taxon>Actinomycetota</taxon>
        <taxon>Actinomycetes</taxon>
        <taxon>Streptosporangiales</taxon>
        <taxon>Streptosporangiaceae</taxon>
        <taxon>Nonomuraea</taxon>
    </lineage>
</organism>
<dbReference type="InterPro" id="IPR010998">
    <property type="entry name" value="Integrase_recombinase_N"/>
</dbReference>
<evidence type="ECO:0000313" key="5">
    <source>
        <dbReference type="EMBL" id="GAA1689706.1"/>
    </source>
</evidence>
<dbReference type="EMBL" id="BAAAMU010000166">
    <property type="protein sequence ID" value="GAA1689706.1"/>
    <property type="molecule type" value="Genomic_DNA"/>
</dbReference>
<dbReference type="InterPro" id="IPR013762">
    <property type="entry name" value="Integrase-like_cat_sf"/>
</dbReference>
<evidence type="ECO:0000259" key="4">
    <source>
        <dbReference type="PROSITE" id="PS51900"/>
    </source>
</evidence>
<dbReference type="PANTHER" id="PTHR30349">
    <property type="entry name" value="PHAGE INTEGRASE-RELATED"/>
    <property type="match status" value="1"/>
</dbReference>
<evidence type="ECO:0000256" key="3">
    <source>
        <dbReference type="PROSITE-ProRule" id="PRU01248"/>
    </source>
</evidence>
<dbReference type="PANTHER" id="PTHR30349:SF64">
    <property type="entry name" value="PROPHAGE INTEGRASE INTD-RELATED"/>
    <property type="match status" value="1"/>
</dbReference>
<sequence length="419" mass="45505">MIIGDLRAQELVHHSGRVSFTILAADGSVCGLPDGFLRGLSGGTDRTYAYLLVDHLRWLESEGLTVEAVSTQDLERYMGAVGAEFRGPFGNPWRVGKKPYAQSSLDGAAACLKGFYVYAGSQGVNPGLAEEFSQRGARLPTKADRKRLFLGHVVQQVAANPLRPARVVRRRHPKMPPEGARSVLLSGLESARDRMTVTWLADGGFRIGEFCGLHLVDLHLREGAACGQCASPHVHICHRELNRNRSRAKSKPPWAVRNGVVTGGLVRRASPAMIHTYFEYMTTEYPRDAGHGMLLVQLHGARKGEPWAAAAARGMLNRAGNRLGPGKINPHSWRHQFATNVLDASDGNTVIARDAGGWASAVTVDDDCPTPRAQGSVCTRALRPYGVRRSRAARAMGRRVRVGSATPWLWCSAPKAAEG</sequence>
<proteinExistence type="predicted"/>
<dbReference type="SUPFAM" id="SSF56349">
    <property type="entry name" value="DNA breaking-rejoining enzymes"/>
    <property type="match status" value="1"/>
</dbReference>
<accession>A0ABN2HLN0</accession>
<dbReference type="InterPro" id="IPR011010">
    <property type="entry name" value="DNA_brk_join_enz"/>
</dbReference>
<keyword evidence="1 3" id="KW-0238">DNA-binding</keyword>
<dbReference type="Proteomes" id="UP001500064">
    <property type="component" value="Unassembled WGS sequence"/>
</dbReference>
<dbReference type="InterPro" id="IPR044068">
    <property type="entry name" value="CB"/>
</dbReference>
<evidence type="ECO:0000313" key="6">
    <source>
        <dbReference type="Proteomes" id="UP001500064"/>
    </source>
</evidence>
<feature type="domain" description="Core-binding (CB)" evidence="4">
    <location>
        <begin position="27"/>
        <end position="120"/>
    </location>
</feature>
<dbReference type="Gene3D" id="1.10.150.130">
    <property type="match status" value="1"/>
</dbReference>